<protein>
    <submittedName>
        <fullName evidence="2">Stage III sporulation protein AF</fullName>
    </submittedName>
</protein>
<evidence type="ECO:0000256" key="1">
    <source>
        <dbReference type="SAM" id="MobiDB-lite"/>
    </source>
</evidence>
<dbReference type="InterPro" id="IPR014245">
    <property type="entry name" value="Spore_III_AF"/>
</dbReference>
<dbReference type="Pfam" id="PF09581">
    <property type="entry name" value="Spore_III_AF"/>
    <property type="match status" value="1"/>
</dbReference>
<keyword evidence="3" id="KW-1185">Reference proteome</keyword>
<accession>A0ABV1HH56</accession>
<gene>
    <name evidence="2" type="ORF">WMO41_00360</name>
</gene>
<evidence type="ECO:0000313" key="3">
    <source>
        <dbReference type="Proteomes" id="UP001437460"/>
    </source>
</evidence>
<dbReference type="Proteomes" id="UP001437460">
    <property type="component" value="Unassembled WGS sequence"/>
</dbReference>
<dbReference type="RefSeq" id="WP_349228102.1">
    <property type="nucleotide sequence ID" value="NZ_JBBMFJ010000001.1"/>
</dbReference>
<organism evidence="2 3">
    <name type="scientific">Ventrimonas faecis</name>
    <dbReference type="NCBI Taxonomy" id="3133170"/>
    <lineage>
        <taxon>Bacteria</taxon>
        <taxon>Bacillati</taxon>
        <taxon>Bacillota</taxon>
        <taxon>Clostridia</taxon>
        <taxon>Lachnospirales</taxon>
        <taxon>Lachnospiraceae</taxon>
        <taxon>Ventrimonas</taxon>
    </lineage>
</organism>
<reference evidence="2 3" key="1">
    <citation type="submission" date="2024-03" db="EMBL/GenBank/DDBJ databases">
        <title>Human intestinal bacterial collection.</title>
        <authorList>
            <person name="Pauvert C."/>
            <person name="Hitch T.C.A."/>
            <person name="Clavel T."/>
        </authorList>
    </citation>
    <scope>NUCLEOTIDE SEQUENCE [LARGE SCALE GENOMIC DNA]</scope>
    <source>
        <strain evidence="2 3">CLA-AP-H27</strain>
    </source>
</reference>
<comment type="caution">
    <text evidence="2">The sequence shown here is derived from an EMBL/GenBank/DDBJ whole genome shotgun (WGS) entry which is preliminary data.</text>
</comment>
<proteinExistence type="predicted"/>
<dbReference type="EMBL" id="JBBMFJ010000001">
    <property type="protein sequence ID" value="MEQ2561642.1"/>
    <property type="molecule type" value="Genomic_DNA"/>
</dbReference>
<sequence length="228" mass="24859">MQLIWHRRKGGMACAVHVSAPGSSGGKGGGCVTAVYEWIRNLTAFFLFLSVMENLLPGQKYGKYIRLFAGMVLVLLAVEPFTSGFDLEEVLARSYEDLLVRGEAEELKEQLGVTEQKRLGQIFSQYEEAVGRDVRELAQSLGVSLSDCSVRIEDDESSPEFGTVREIRAVLSAQSAPAEQEKLSNKIQEYYGLEEQYVEIKIAGGEGPVGLSSDGGRDPLYPGVSGGQ</sequence>
<evidence type="ECO:0000313" key="2">
    <source>
        <dbReference type="EMBL" id="MEQ2561642.1"/>
    </source>
</evidence>
<name>A0ABV1HH56_9FIRM</name>
<feature type="region of interest" description="Disordered" evidence="1">
    <location>
        <begin position="207"/>
        <end position="228"/>
    </location>
</feature>